<evidence type="ECO:0000256" key="2">
    <source>
        <dbReference type="SAM" id="MobiDB-lite"/>
    </source>
</evidence>
<dbReference type="KEGG" id="ngr:NAEGRDRAFT_47519"/>
<feature type="region of interest" description="Disordered" evidence="2">
    <location>
        <begin position="475"/>
        <end position="498"/>
    </location>
</feature>
<reference evidence="4 5" key="1">
    <citation type="journal article" date="2010" name="Cell">
        <title>The genome of Naegleria gruberi illuminates early eukaryotic versatility.</title>
        <authorList>
            <person name="Fritz-Laylin L.K."/>
            <person name="Prochnik S.E."/>
            <person name="Ginger M.L."/>
            <person name="Dacks J.B."/>
            <person name="Carpenter M.L."/>
            <person name="Field M.C."/>
            <person name="Kuo A."/>
            <person name="Paredez A."/>
            <person name="Chapman J."/>
            <person name="Pham J."/>
            <person name="Shu S."/>
            <person name="Neupane R."/>
            <person name="Cipriano M."/>
            <person name="Mancuso J."/>
            <person name="Tu H."/>
            <person name="Salamov A."/>
            <person name="Lindquist E."/>
            <person name="Shapiro H."/>
            <person name="Lucas S."/>
            <person name="Grigoriev I.V."/>
            <person name="Cande W.Z."/>
            <person name="Fulton C."/>
            <person name="Rokhsar D.S."/>
            <person name="Dawson S.C."/>
        </authorList>
    </citation>
    <scope>NUCLEOTIDE SEQUENCE [LARGE SCALE GENOMIC DNA]</scope>
    <source>
        <strain evidence="4 5">NEG-M</strain>
    </source>
</reference>
<dbReference type="Gene3D" id="1.10.167.10">
    <property type="entry name" value="Regulator of G-protein Signalling 4, domain 2"/>
    <property type="match status" value="1"/>
</dbReference>
<accession>D2V8H3</accession>
<dbReference type="VEuPathDB" id="AmoebaDB:NAEGRDRAFT_47519"/>
<sequence length="545" mass="63771">MSSPLKLLMKRRSQNRSFGDGKQSPTKFDPKKYSVQFDALLQVDDAREHFFSYLINVSDCQEIVVFLKDFEQYKHEYKLKTIRKKALFKTEKMEASLQTNINYLYNNFRAFFKKHLESFTLNLSSTLIQKAKEMNEELENLMKSKLSRVSSLPSLKESRSSSNTTTNRILQLLNPEFTFEGIRLSILHDMMQDQFPRYLTSNDLQELLTEQGEEFTRRIAISNEKGRIDFRMKSNDFVGDEITPRYIYGAFSLSEASDCWELVHESQEPSVLSTYLSNTDFSIGKRETTGLKCYKHVFNLDMERDFIFALYASSESRCKLDIEEKSHLLGFKSGTQNKTLSCTKSKTILSFDYAGIKMKDRALYTTNATVYDAELDCIITIHKSYGDNNNELEQSENEVRADALVVRFFYRLGPHSTRLIVIVFSDMKFPLQTSMFSTMMIKRRAKALRTSLLDAAPLFYEKWLDYRSRQYLVNQHDDGNDENNYPPSQPQQQQQQEEEDCMLNVDKMFRISNDDEFLAYRCLKENIQTFGSCEWYKAYREQKGS</sequence>
<protein>
    <submittedName>
        <fullName evidence="4">Predicted protein</fullName>
    </submittedName>
</protein>
<dbReference type="PROSITE" id="PS50132">
    <property type="entry name" value="RGS"/>
    <property type="match status" value="1"/>
</dbReference>
<evidence type="ECO:0000313" key="5">
    <source>
        <dbReference type="Proteomes" id="UP000006671"/>
    </source>
</evidence>
<dbReference type="SUPFAM" id="SSF55961">
    <property type="entry name" value="Bet v1-like"/>
    <property type="match status" value="1"/>
</dbReference>
<dbReference type="SUPFAM" id="SSF48097">
    <property type="entry name" value="Regulator of G-protein signaling, RGS"/>
    <property type="match status" value="1"/>
</dbReference>
<feature type="coiled-coil region" evidence="1">
    <location>
        <begin position="121"/>
        <end position="148"/>
    </location>
</feature>
<dbReference type="InterPro" id="IPR036305">
    <property type="entry name" value="RGS_sf"/>
</dbReference>
<evidence type="ECO:0000256" key="1">
    <source>
        <dbReference type="SAM" id="Coils"/>
    </source>
</evidence>
<feature type="domain" description="RGS" evidence="3">
    <location>
        <begin position="36"/>
        <end position="208"/>
    </location>
</feature>
<evidence type="ECO:0000259" key="3">
    <source>
        <dbReference type="PROSITE" id="PS50132"/>
    </source>
</evidence>
<dbReference type="EMBL" id="GG738857">
    <property type="protein sequence ID" value="EFC46809.1"/>
    <property type="molecule type" value="Genomic_DNA"/>
</dbReference>
<dbReference type="InterPro" id="IPR044926">
    <property type="entry name" value="RGS_subdomain_2"/>
</dbReference>
<proteinExistence type="predicted"/>
<dbReference type="AlphaFoldDB" id="D2V8H3"/>
<keyword evidence="5" id="KW-1185">Reference proteome</keyword>
<dbReference type="InterPro" id="IPR016137">
    <property type="entry name" value="RGS"/>
</dbReference>
<dbReference type="InParanoid" id="D2V8H3"/>
<dbReference type="GeneID" id="8860009"/>
<gene>
    <name evidence="4" type="ORF">NAEGRDRAFT_47519</name>
</gene>
<dbReference type="Proteomes" id="UP000006671">
    <property type="component" value="Unassembled WGS sequence"/>
</dbReference>
<evidence type="ECO:0000313" key="4">
    <source>
        <dbReference type="EMBL" id="EFC46809.1"/>
    </source>
</evidence>
<dbReference type="RefSeq" id="XP_002679553.1">
    <property type="nucleotide sequence ID" value="XM_002679507.1"/>
</dbReference>
<name>D2V8H3_NAEGR</name>
<organism evidence="5">
    <name type="scientific">Naegleria gruberi</name>
    <name type="common">Amoeba</name>
    <dbReference type="NCBI Taxonomy" id="5762"/>
    <lineage>
        <taxon>Eukaryota</taxon>
        <taxon>Discoba</taxon>
        <taxon>Heterolobosea</taxon>
        <taxon>Tetramitia</taxon>
        <taxon>Eutetramitia</taxon>
        <taxon>Vahlkampfiidae</taxon>
        <taxon>Naegleria</taxon>
    </lineage>
</organism>
<keyword evidence="1" id="KW-0175">Coiled coil</keyword>